<dbReference type="RefSeq" id="WP_042728691.1">
    <property type="nucleotide sequence ID" value="NZ_JXNZ01000027.1"/>
</dbReference>
<organism evidence="3 4">
    <name type="scientific">Pseudomonas fluorescens</name>
    <dbReference type="NCBI Taxonomy" id="294"/>
    <lineage>
        <taxon>Bacteria</taxon>
        <taxon>Pseudomonadati</taxon>
        <taxon>Pseudomonadota</taxon>
        <taxon>Gammaproteobacteria</taxon>
        <taxon>Pseudomonadales</taxon>
        <taxon>Pseudomonadaceae</taxon>
        <taxon>Pseudomonas</taxon>
    </lineage>
</organism>
<dbReference type="InterPro" id="IPR014710">
    <property type="entry name" value="RmlC-like_jellyroll"/>
</dbReference>
<dbReference type="Proteomes" id="UP000032101">
    <property type="component" value="Unassembled WGS sequence"/>
</dbReference>
<dbReference type="PANTHER" id="PTHR35848:SF6">
    <property type="entry name" value="CUPIN TYPE-2 DOMAIN-CONTAINING PROTEIN"/>
    <property type="match status" value="1"/>
</dbReference>
<dbReference type="CDD" id="cd06988">
    <property type="entry name" value="cupin_DddK"/>
    <property type="match status" value="1"/>
</dbReference>
<accession>A0A0D0PPQ1</accession>
<dbReference type="GO" id="GO:0046872">
    <property type="term" value="F:metal ion binding"/>
    <property type="evidence" value="ECO:0007669"/>
    <property type="project" value="UniProtKB-KW"/>
</dbReference>
<dbReference type="InterPro" id="IPR011051">
    <property type="entry name" value="RmlC_Cupin_sf"/>
</dbReference>
<sequence>MGFEIFRKMDWSALVHEYDLDGKRLLPWDGYPMPFAAGWCVVRPHTRSEPHVQIDQEIFIALKGQGRLVIGDTHYLFETGDIAAIPKHTNHYVINDSDEDFHFYVIWWDKFIAGDYMKADIAHLETENV</sequence>
<dbReference type="PANTHER" id="PTHR35848">
    <property type="entry name" value="OXALATE-BINDING PROTEIN"/>
    <property type="match status" value="1"/>
</dbReference>
<evidence type="ECO:0000256" key="1">
    <source>
        <dbReference type="ARBA" id="ARBA00022723"/>
    </source>
</evidence>
<dbReference type="Pfam" id="PF07883">
    <property type="entry name" value="Cupin_2"/>
    <property type="match status" value="1"/>
</dbReference>
<dbReference type="EMBL" id="JXNZ01000027">
    <property type="protein sequence ID" value="KIQ60588.1"/>
    <property type="molecule type" value="Genomic_DNA"/>
</dbReference>
<dbReference type="AlphaFoldDB" id="A0A0D0PPQ1"/>
<dbReference type="Gene3D" id="2.60.120.10">
    <property type="entry name" value="Jelly Rolls"/>
    <property type="match status" value="1"/>
</dbReference>
<comment type="caution">
    <text evidence="3">The sequence shown here is derived from an EMBL/GenBank/DDBJ whole genome shotgun (WGS) entry which is preliminary data.</text>
</comment>
<evidence type="ECO:0000313" key="3">
    <source>
        <dbReference type="EMBL" id="KIQ60588.1"/>
    </source>
</evidence>
<dbReference type="OrthoDB" id="3296127at2"/>
<evidence type="ECO:0000259" key="2">
    <source>
        <dbReference type="Pfam" id="PF07883"/>
    </source>
</evidence>
<protein>
    <submittedName>
        <fullName evidence="3">Cupin</fullName>
    </submittedName>
</protein>
<reference evidence="3 4" key="1">
    <citation type="submission" date="2015-01" db="EMBL/GenBank/DDBJ databases">
        <title>Draft Genome Sequence of the Biocontrol and Plant Growth-Promoting Rhizobacteria (PGPR) Pseudomonas fluorescens UM270.</title>
        <authorList>
            <person name="Hernandez-Salmeron J.E."/>
            <person name="Santoyo G."/>
            <person name="Moreno-Hagelsieb G."/>
            <person name="Hernandez-Leon R."/>
        </authorList>
    </citation>
    <scope>NUCLEOTIDE SEQUENCE [LARGE SCALE GENOMIC DNA]</scope>
    <source>
        <strain evidence="3 4">UM270</strain>
    </source>
</reference>
<dbReference type="InterPro" id="IPR051610">
    <property type="entry name" value="GPI/OXD"/>
</dbReference>
<proteinExistence type="predicted"/>
<gene>
    <name evidence="3" type="ORF">RL74_04845</name>
</gene>
<dbReference type="PATRIC" id="fig|294.124.peg.990"/>
<dbReference type="InterPro" id="IPR013096">
    <property type="entry name" value="Cupin_2"/>
</dbReference>
<feature type="domain" description="Cupin type-2" evidence="2">
    <location>
        <begin position="39"/>
        <end position="107"/>
    </location>
</feature>
<name>A0A0D0PPQ1_PSEFL</name>
<dbReference type="SUPFAM" id="SSF51182">
    <property type="entry name" value="RmlC-like cupins"/>
    <property type="match status" value="1"/>
</dbReference>
<keyword evidence="1" id="KW-0479">Metal-binding</keyword>
<evidence type="ECO:0000313" key="4">
    <source>
        <dbReference type="Proteomes" id="UP000032101"/>
    </source>
</evidence>